<organism evidence="2">
    <name type="scientific">human gut metagenome</name>
    <dbReference type="NCBI Taxonomy" id="408170"/>
    <lineage>
        <taxon>unclassified sequences</taxon>
        <taxon>metagenomes</taxon>
        <taxon>organismal metagenomes</taxon>
    </lineage>
</organism>
<evidence type="ECO:0000259" key="1">
    <source>
        <dbReference type="Pfam" id="PF09028"/>
    </source>
</evidence>
<dbReference type="Gene3D" id="3.90.70.10">
    <property type="entry name" value="Cysteine proteinases"/>
    <property type="match status" value="1"/>
</dbReference>
<name>K1SLS9_9ZZZZ</name>
<reference evidence="2" key="1">
    <citation type="journal article" date="2013" name="Environ. Microbiol.">
        <title>Microbiota from the distal guts of lean and obese adolescents exhibit partial functional redundancy besides clear differences in community structure.</title>
        <authorList>
            <person name="Ferrer M."/>
            <person name="Ruiz A."/>
            <person name="Lanza F."/>
            <person name="Haange S.B."/>
            <person name="Oberbach A."/>
            <person name="Till H."/>
            <person name="Bargiela R."/>
            <person name="Campoy C."/>
            <person name="Segura M.T."/>
            <person name="Richter M."/>
            <person name="von Bergen M."/>
            <person name="Seifert J."/>
            <person name="Suarez A."/>
        </authorList>
    </citation>
    <scope>NUCLEOTIDE SEQUENCE</scope>
</reference>
<evidence type="ECO:0000313" key="2">
    <source>
        <dbReference type="EMBL" id="EKC54785.1"/>
    </source>
</evidence>
<accession>K1SLS9</accession>
<comment type="caution">
    <text evidence="2">The sequence shown here is derived from an EMBL/GenBank/DDBJ whole genome shotgun (WGS) entry which is preliminary data.</text>
</comment>
<dbReference type="SUPFAM" id="SSF54001">
    <property type="entry name" value="Cysteine proteinases"/>
    <property type="match status" value="1"/>
</dbReference>
<dbReference type="InterPro" id="IPR038765">
    <property type="entry name" value="Papain-like_cys_pep_sf"/>
</dbReference>
<dbReference type="InterPro" id="IPR015117">
    <property type="entry name" value="IdeS"/>
</dbReference>
<dbReference type="EMBL" id="AJWY01010710">
    <property type="protein sequence ID" value="EKC54785.1"/>
    <property type="molecule type" value="Genomic_DNA"/>
</dbReference>
<sequence length="374" mass="42351">MEGSVNLLTGDVSADDSFGWIAPRKNTDGSFEAVILPQSAEVFRDEPGLLKIKTSKGESSYLAPEMLDGKPLDRFLAGQQLTIRLSIKQTPSDLANKSMWVYGLHVPDFPGEDKLPTYDLYDKVDPGVWFRKKRDYEEIQNLTWAEGCGWYDCHKSPDYTEDDSNICWAASASNLLLWWMNLNKAYIDAYTRDWGNSVRSADGKYVYELPSSDFLPLLTPNGQVNRNAVFNFFKVYCKNQGSWNSSGVRWFITGESTDIPTEFAGDYFPGFFTHVFDQNDVIATDSRSPTKEEFNTFIVNALQNRQALGFTVYDIAGQRTGNHALVIWGAEFDSEGIISHIYYCENNMADQDVNGAVISRVRVSYKRDELYPSN</sequence>
<feature type="non-terminal residue" evidence="2">
    <location>
        <position position="374"/>
    </location>
</feature>
<proteinExistence type="predicted"/>
<dbReference type="Pfam" id="PF09028">
    <property type="entry name" value="Mac-1"/>
    <property type="match status" value="1"/>
</dbReference>
<feature type="domain" description="Ig protease IdeS" evidence="1">
    <location>
        <begin position="144"/>
        <end position="361"/>
    </location>
</feature>
<gene>
    <name evidence="2" type="ORF">LEA_15690</name>
</gene>
<dbReference type="AlphaFoldDB" id="K1SLS9"/>
<dbReference type="GO" id="GO:0008233">
    <property type="term" value="F:peptidase activity"/>
    <property type="evidence" value="ECO:0007669"/>
    <property type="project" value="InterPro"/>
</dbReference>
<protein>
    <submittedName>
        <fullName evidence="2">Protein containing Mac 1 domain protein</fullName>
    </submittedName>
</protein>